<dbReference type="GO" id="GO:0016491">
    <property type="term" value="F:oxidoreductase activity"/>
    <property type="evidence" value="ECO:0007669"/>
    <property type="project" value="UniProtKB-KW"/>
</dbReference>
<dbReference type="InterPro" id="IPR013154">
    <property type="entry name" value="ADH-like_N"/>
</dbReference>
<dbReference type="SUPFAM" id="SSF51735">
    <property type="entry name" value="NAD(P)-binding Rossmann-fold domains"/>
    <property type="match status" value="1"/>
</dbReference>
<dbReference type="GO" id="GO:0008270">
    <property type="term" value="F:zinc ion binding"/>
    <property type="evidence" value="ECO:0007669"/>
    <property type="project" value="InterPro"/>
</dbReference>
<protein>
    <submittedName>
        <fullName evidence="8">Zinc-binding dehydrogenase</fullName>
    </submittedName>
</protein>
<comment type="caution">
    <text evidence="8">The sequence shown here is derived from an EMBL/GenBank/DDBJ whole genome shotgun (WGS) entry which is preliminary data.</text>
</comment>
<dbReference type="CDD" id="cd08278">
    <property type="entry name" value="benzyl_alcohol_DH"/>
    <property type="match status" value="1"/>
</dbReference>
<dbReference type="InterPro" id="IPR013149">
    <property type="entry name" value="ADH-like_C"/>
</dbReference>
<keyword evidence="9" id="KW-1185">Reference proteome</keyword>
<reference evidence="8" key="1">
    <citation type="submission" date="2019-10" db="EMBL/GenBank/DDBJ databases">
        <title>Nonomuraea sp. nov., isolated from Phyllanthus amarus.</title>
        <authorList>
            <person name="Klykleung N."/>
            <person name="Tanasupawat S."/>
        </authorList>
    </citation>
    <scope>NUCLEOTIDE SEQUENCE [LARGE SCALE GENOMIC DNA]</scope>
    <source>
        <strain evidence="8">3MP-10</strain>
    </source>
</reference>
<dbReference type="InterPro" id="IPR011032">
    <property type="entry name" value="GroES-like_sf"/>
</dbReference>
<dbReference type="SMART" id="SM00829">
    <property type="entry name" value="PKS_ER"/>
    <property type="match status" value="1"/>
</dbReference>
<dbReference type="InterPro" id="IPR036291">
    <property type="entry name" value="NAD(P)-bd_dom_sf"/>
</dbReference>
<evidence type="ECO:0000256" key="4">
    <source>
        <dbReference type="ARBA" id="ARBA00022833"/>
    </source>
</evidence>
<evidence type="ECO:0000256" key="3">
    <source>
        <dbReference type="ARBA" id="ARBA00022723"/>
    </source>
</evidence>
<dbReference type="PROSITE" id="PS00059">
    <property type="entry name" value="ADH_ZINC"/>
    <property type="match status" value="1"/>
</dbReference>
<name>A0A5N6A7K7_9ACTN</name>
<dbReference type="RefSeq" id="WP_139670221.1">
    <property type="nucleotide sequence ID" value="NZ_VDLY02000012.1"/>
</dbReference>
<accession>A0A5N6A7K7</accession>
<comment type="cofactor">
    <cofactor evidence="1 6">
        <name>Zn(2+)</name>
        <dbReference type="ChEBI" id="CHEBI:29105"/>
    </cofactor>
</comment>
<evidence type="ECO:0000313" key="8">
    <source>
        <dbReference type="EMBL" id="KAB8163428.1"/>
    </source>
</evidence>
<evidence type="ECO:0000256" key="1">
    <source>
        <dbReference type="ARBA" id="ARBA00001947"/>
    </source>
</evidence>
<dbReference type="OrthoDB" id="334894at2"/>
<dbReference type="Gene3D" id="3.90.180.10">
    <property type="entry name" value="Medium-chain alcohol dehydrogenases, catalytic domain"/>
    <property type="match status" value="1"/>
</dbReference>
<keyword evidence="4 6" id="KW-0862">Zinc</keyword>
<dbReference type="Pfam" id="PF00107">
    <property type="entry name" value="ADH_zinc_N"/>
    <property type="match status" value="1"/>
</dbReference>
<dbReference type="SUPFAM" id="SSF50129">
    <property type="entry name" value="GroES-like"/>
    <property type="match status" value="1"/>
</dbReference>
<keyword evidence="5" id="KW-0560">Oxidoreductase</keyword>
<evidence type="ECO:0000256" key="6">
    <source>
        <dbReference type="RuleBase" id="RU361277"/>
    </source>
</evidence>
<dbReference type="PANTHER" id="PTHR43350">
    <property type="entry name" value="NAD-DEPENDENT ALCOHOL DEHYDROGENASE"/>
    <property type="match status" value="1"/>
</dbReference>
<dbReference type="EMBL" id="VDLY02000012">
    <property type="protein sequence ID" value="KAB8163428.1"/>
    <property type="molecule type" value="Genomic_DNA"/>
</dbReference>
<evidence type="ECO:0000256" key="2">
    <source>
        <dbReference type="ARBA" id="ARBA00008072"/>
    </source>
</evidence>
<feature type="domain" description="Enoyl reductase (ER)" evidence="7">
    <location>
        <begin position="10"/>
        <end position="365"/>
    </location>
</feature>
<dbReference type="Pfam" id="PF08240">
    <property type="entry name" value="ADH_N"/>
    <property type="match status" value="1"/>
</dbReference>
<proteinExistence type="inferred from homology"/>
<dbReference type="InterPro" id="IPR020843">
    <property type="entry name" value="ER"/>
</dbReference>
<dbReference type="PANTHER" id="PTHR43350:SF21">
    <property type="entry name" value="S-NITROSOMYCOTHIOL REDUCTASE MSCR"/>
    <property type="match status" value="1"/>
</dbReference>
<dbReference type="AlphaFoldDB" id="A0A5N6A7K7"/>
<evidence type="ECO:0000259" key="7">
    <source>
        <dbReference type="SMART" id="SM00829"/>
    </source>
</evidence>
<sequence length="367" mass="37901">MRVTAALSHGPQSPFTLETVELDDPRPDEILVRIVASGVCHTDLVVKSQVPKGSPPLVLGHEGAGVVEEVGREVRGVVPGDRVLLSYRHCGGCLSCRRGEPAYCGSLLALNNAGRRPDGSPTLTRAGEPLFGSFFGQSSFASHVLATADNVVVVDRETDLPTFAPLGCGVQTGAGAVLNVLRPGAGDTLALYGAGSVGLSALLAARAIGVGRVLVVDVLPERRAQAHALGAESVLDPGELGEGVGLADAVRDLTAGGASHALDTTGSPGVITEALRALAARGTLAVVGLGPAELTLDVQDLMYGGKSLRGCIEGDATPRRFLPELLALHDAGRFPVEDLVSRYTFDAINEAIADQRAGRVVKPVLVW</sequence>
<dbReference type="Gene3D" id="3.40.50.720">
    <property type="entry name" value="NAD(P)-binding Rossmann-like Domain"/>
    <property type="match status" value="1"/>
</dbReference>
<comment type="similarity">
    <text evidence="2 6">Belongs to the zinc-containing alcohol dehydrogenase family.</text>
</comment>
<organism evidence="8 9">
    <name type="scientific">Streptomyces mimosae</name>
    <dbReference type="NCBI Taxonomy" id="2586635"/>
    <lineage>
        <taxon>Bacteria</taxon>
        <taxon>Bacillati</taxon>
        <taxon>Actinomycetota</taxon>
        <taxon>Actinomycetes</taxon>
        <taxon>Kitasatosporales</taxon>
        <taxon>Streptomycetaceae</taxon>
        <taxon>Streptomyces</taxon>
    </lineage>
</organism>
<evidence type="ECO:0000256" key="5">
    <source>
        <dbReference type="ARBA" id="ARBA00023002"/>
    </source>
</evidence>
<gene>
    <name evidence="8" type="ORF">FH607_019245</name>
</gene>
<keyword evidence="3 6" id="KW-0479">Metal-binding</keyword>
<dbReference type="InterPro" id="IPR002328">
    <property type="entry name" value="ADH_Zn_CS"/>
</dbReference>
<dbReference type="Proteomes" id="UP000314251">
    <property type="component" value="Unassembled WGS sequence"/>
</dbReference>
<evidence type="ECO:0000313" key="9">
    <source>
        <dbReference type="Proteomes" id="UP000314251"/>
    </source>
</evidence>